<reference evidence="3" key="1">
    <citation type="submission" date="2024-07" db="EMBL/GenBank/DDBJ databases">
        <title>Two chromosome-level genome assemblies of Korean endemic species Abeliophyllum distichum and Forsythia ovata (Oleaceae).</title>
        <authorList>
            <person name="Jang H."/>
        </authorList>
    </citation>
    <scope>NUCLEOTIDE SEQUENCE [LARGE SCALE GENOMIC DNA]</scope>
</reference>
<evidence type="ECO:0000313" key="3">
    <source>
        <dbReference type="Proteomes" id="UP001604277"/>
    </source>
</evidence>
<feature type="compositionally biased region" description="Polar residues" evidence="1">
    <location>
        <begin position="1"/>
        <end position="19"/>
    </location>
</feature>
<proteinExistence type="predicted"/>
<sequence length="100" mass="11897">MNTPNQGLLTRETGPSKSKNPFIDPYCAYHRFYRHRTEDCRDLQALAEQRTQKKVHPSFGENRGRNNSPYQSNEQHHGRRQDARDERQKREVVQRECGRT</sequence>
<protein>
    <submittedName>
        <fullName evidence="2">Uncharacterized protein</fullName>
    </submittedName>
</protein>
<evidence type="ECO:0000313" key="2">
    <source>
        <dbReference type="EMBL" id="KAL2488675.1"/>
    </source>
</evidence>
<feature type="region of interest" description="Disordered" evidence="1">
    <location>
        <begin position="1"/>
        <end position="24"/>
    </location>
</feature>
<name>A0ABD1RJU7_9LAMI</name>
<organism evidence="2 3">
    <name type="scientific">Forsythia ovata</name>
    <dbReference type="NCBI Taxonomy" id="205694"/>
    <lineage>
        <taxon>Eukaryota</taxon>
        <taxon>Viridiplantae</taxon>
        <taxon>Streptophyta</taxon>
        <taxon>Embryophyta</taxon>
        <taxon>Tracheophyta</taxon>
        <taxon>Spermatophyta</taxon>
        <taxon>Magnoliopsida</taxon>
        <taxon>eudicotyledons</taxon>
        <taxon>Gunneridae</taxon>
        <taxon>Pentapetalae</taxon>
        <taxon>asterids</taxon>
        <taxon>lamiids</taxon>
        <taxon>Lamiales</taxon>
        <taxon>Oleaceae</taxon>
        <taxon>Forsythieae</taxon>
        <taxon>Forsythia</taxon>
    </lineage>
</organism>
<comment type="caution">
    <text evidence="2">The sequence shown here is derived from an EMBL/GenBank/DDBJ whole genome shotgun (WGS) entry which is preliminary data.</text>
</comment>
<dbReference type="AlphaFoldDB" id="A0ABD1RJU7"/>
<evidence type="ECO:0000256" key="1">
    <source>
        <dbReference type="SAM" id="MobiDB-lite"/>
    </source>
</evidence>
<dbReference type="EMBL" id="JBFOLJ010000012">
    <property type="protein sequence ID" value="KAL2488675.1"/>
    <property type="molecule type" value="Genomic_DNA"/>
</dbReference>
<feature type="region of interest" description="Disordered" evidence="1">
    <location>
        <begin position="48"/>
        <end position="100"/>
    </location>
</feature>
<dbReference type="Proteomes" id="UP001604277">
    <property type="component" value="Unassembled WGS sequence"/>
</dbReference>
<accession>A0ABD1RJU7</accession>
<keyword evidence="3" id="KW-1185">Reference proteome</keyword>
<gene>
    <name evidence="2" type="ORF">Fot_41967</name>
</gene>
<feature type="compositionally biased region" description="Basic and acidic residues" evidence="1">
    <location>
        <begin position="74"/>
        <end position="100"/>
    </location>
</feature>